<dbReference type="InterPro" id="IPR000225">
    <property type="entry name" value="Armadillo"/>
</dbReference>
<dbReference type="SUPFAM" id="SSF48371">
    <property type="entry name" value="ARM repeat"/>
    <property type="match status" value="1"/>
</dbReference>
<dbReference type="SMART" id="SM00185">
    <property type="entry name" value="ARM"/>
    <property type="match status" value="4"/>
</dbReference>
<proteinExistence type="predicted"/>
<dbReference type="InterPro" id="IPR056597">
    <property type="entry name" value="ARM_LRRK2"/>
</dbReference>
<dbReference type="InterPro" id="IPR016024">
    <property type="entry name" value="ARM-type_fold"/>
</dbReference>
<sequence length="467" mass="49623">MGPPPRKNVRTISQEAFDELVRENVEDLGMDPTEALQDAVDALSLQGVDLSGIVTCIPGESSVKGNPVIQSLDRLQQLESNAKNGIADVDLDEMAGVFDQLIGLFSVEGSGNAVIAGKNGGVELVCSICSKIPVGSQKVLVLALKSLALLLYDVQSTEMFRSCSGPAILVGIIKDGSESLDILNSCFAVVAAASTGNEILKESFMELKIDELILQVLNGQSKGNIQTVYDAIRILLTPDDNRVVASQVYGYARRFAKIGIAGALVDSLHAGLTSPSLVSASIALKAVAVNDEICRAIAEGGGIDAILHCIDDSGEQGNKIVAKTCCSLLCKLAGSDSNKSTIVENGGMDRLLKLSAKFSDDPSVLQEVMSIFQVLSLRSPDNAARAIESGAGDLAIQAMQNFPSVQQLQRTACLMIRNLVVRNPENRTLLLNHGIEKIIRRAKEHHATCKHAATDALRDLGVDNYNS</sequence>
<dbReference type="Gene3D" id="1.25.10.10">
    <property type="entry name" value="Leucine-rich Repeat Variant"/>
    <property type="match status" value="2"/>
</dbReference>
<organism evidence="3">
    <name type="scientific">Rhizophora mucronata</name>
    <name type="common">Asiatic mangrove</name>
    <dbReference type="NCBI Taxonomy" id="61149"/>
    <lineage>
        <taxon>Eukaryota</taxon>
        <taxon>Viridiplantae</taxon>
        <taxon>Streptophyta</taxon>
        <taxon>Embryophyta</taxon>
        <taxon>Tracheophyta</taxon>
        <taxon>Spermatophyta</taxon>
        <taxon>Magnoliopsida</taxon>
        <taxon>eudicotyledons</taxon>
        <taxon>Gunneridae</taxon>
        <taxon>Pentapetalae</taxon>
        <taxon>rosids</taxon>
        <taxon>fabids</taxon>
        <taxon>Malpighiales</taxon>
        <taxon>Rhizophoraceae</taxon>
        <taxon>Rhizophora</taxon>
    </lineage>
</organism>
<dbReference type="EMBL" id="GGEC01012693">
    <property type="protein sequence ID" value="MBW93176.1"/>
    <property type="molecule type" value="Transcribed_RNA"/>
</dbReference>
<protein>
    <submittedName>
        <fullName evidence="3">Uncharacterized protein MANES_15G143000</fullName>
    </submittedName>
</protein>
<evidence type="ECO:0000313" key="3">
    <source>
        <dbReference type="EMBL" id="MBW93176.1"/>
    </source>
</evidence>
<dbReference type="PANTHER" id="PTHR22895">
    <property type="entry name" value="ARMADILLO REPEAT-CONTAINING PROTEIN 6"/>
    <property type="match status" value="1"/>
</dbReference>
<name>A0A2P2JI84_RHIMU</name>
<dbReference type="InterPro" id="IPR011989">
    <property type="entry name" value="ARM-like"/>
</dbReference>
<dbReference type="Pfam" id="PF23744">
    <property type="entry name" value="ARM_LRRK2"/>
    <property type="match status" value="1"/>
</dbReference>
<reference evidence="3" key="1">
    <citation type="submission" date="2018-02" db="EMBL/GenBank/DDBJ databases">
        <title>Rhizophora mucronata_Transcriptome.</title>
        <authorList>
            <person name="Meera S.P."/>
            <person name="Sreeshan A."/>
            <person name="Augustine A."/>
        </authorList>
    </citation>
    <scope>NUCLEOTIDE SEQUENCE</scope>
    <source>
        <tissue evidence="3">Leaf</tissue>
    </source>
</reference>
<dbReference type="AlphaFoldDB" id="A0A2P2JI84"/>
<dbReference type="PANTHER" id="PTHR22895:SF0">
    <property type="entry name" value="ARMADILLO REPEAT-CONTAINING PROTEIN 6"/>
    <property type="match status" value="1"/>
</dbReference>
<keyword evidence="1" id="KW-0677">Repeat</keyword>
<evidence type="ECO:0000256" key="1">
    <source>
        <dbReference type="ARBA" id="ARBA00022737"/>
    </source>
</evidence>
<feature type="domain" description="LRRK2 ARM repeat" evidence="2">
    <location>
        <begin position="321"/>
        <end position="457"/>
    </location>
</feature>
<evidence type="ECO:0000259" key="2">
    <source>
        <dbReference type="Pfam" id="PF23744"/>
    </source>
</evidence>
<accession>A0A2P2JI84</accession>